<dbReference type="InterPro" id="IPR003775">
    <property type="entry name" value="Flagellar_assembly_factor_FliW"/>
</dbReference>
<dbReference type="InterPro" id="IPR024046">
    <property type="entry name" value="Flagellar_assmbl_FliW_dom_sf"/>
</dbReference>
<dbReference type="SUPFAM" id="SSF141457">
    <property type="entry name" value="BH3618-like"/>
    <property type="match status" value="1"/>
</dbReference>
<reference evidence="1" key="1">
    <citation type="submission" date="2009-10" db="EMBL/GenBank/DDBJ databases">
        <title>Diversity of trophic interactions inside an arsenic-rich microbial ecosystem.</title>
        <authorList>
            <person name="Bertin P.N."/>
            <person name="Heinrich-Salmeron A."/>
            <person name="Pelletier E."/>
            <person name="Goulhen-Chollet F."/>
            <person name="Arsene-Ploetze F."/>
            <person name="Gallien S."/>
            <person name="Calteau A."/>
            <person name="Vallenet D."/>
            <person name="Casiot C."/>
            <person name="Chane-Woon-Ming B."/>
            <person name="Giloteaux L."/>
            <person name="Barakat M."/>
            <person name="Bonnefoy V."/>
            <person name="Bruneel O."/>
            <person name="Chandler M."/>
            <person name="Cleiss J."/>
            <person name="Duran R."/>
            <person name="Elbaz-Poulichet F."/>
            <person name="Fonknechten N."/>
            <person name="Lauga B."/>
            <person name="Mornico D."/>
            <person name="Ortet P."/>
            <person name="Schaeffer C."/>
            <person name="Siguier P."/>
            <person name="Alexander Thil Smith A."/>
            <person name="Van Dorsselaer A."/>
            <person name="Weissenbach J."/>
            <person name="Medigue C."/>
            <person name="Le Paslier D."/>
        </authorList>
    </citation>
    <scope>NUCLEOTIDE SEQUENCE</scope>
</reference>
<evidence type="ECO:0008006" key="2">
    <source>
        <dbReference type="Google" id="ProtNLM"/>
    </source>
</evidence>
<organism evidence="1">
    <name type="scientific">mine drainage metagenome</name>
    <dbReference type="NCBI Taxonomy" id="410659"/>
    <lineage>
        <taxon>unclassified sequences</taxon>
        <taxon>metagenomes</taxon>
        <taxon>ecological metagenomes</taxon>
    </lineage>
</organism>
<comment type="caution">
    <text evidence="1">The sequence shown here is derived from an EMBL/GenBank/DDBJ whole genome shotgun (WGS) entry which is preliminary data.</text>
</comment>
<dbReference type="EMBL" id="CABM01000017">
    <property type="protein sequence ID" value="CBH96053.1"/>
    <property type="molecule type" value="Genomic_DNA"/>
</dbReference>
<evidence type="ECO:0000313" key="1">
    <source>
        <dbReference type="EMBL" id="CBH96053.1"/>
    </source>
</evidence>
<dbReference type="AlphaFoldDB" id="E6PMA1"/>
<protein>
    <recommendedName>
        <fullName evidence="2">Flagellar assembly factor FliW</fullName>
    </recommendedName>
</protein>
<gene>
    <name evidence="1" type="ORF">CARN2_1042</name>
</gene>
<accession>E6PMA1</accession>
<sequence length="176" mass="19203">MTICSTRFGPQDIAPEQRWVCAQPMPGFEALREFALLRQAGQGPFIWLQSLEALELAFLIVDASCFGLRFQPPTDTDLAGFDAPPSVLVILPHRPGDVLRVHRLAPLLFDVAHARFVQYVYEPEQVLGDGLWTGSSSAWPDATMQPRIVRVQCLAEPAAAGVGTGEVGRESGSTFP</sequence>
<name>E6PMA1_9ZZZZ</name>
<proteinExistence type="predicted"/>
<dbReference type="Gene3D" id="2.30.290.10">
    <property type="entry name" value="BH3618-like"/>
    <property type="match status" value="1"/>
</dbReference>
<dbReference type="Pfam" id="PF02623">
    <property type="entry name" value="FliW"/>
    <property type="match status" value="1"/>
</dbReference>
<dbReference type="GO" id="GO:0044780">
    <property type="term" value="P:bacterial-type flagellum assembly"/>
    <property type="evidence" value="ECO:0007669"/>
    <property type="project" value="InterPro"/>
</dbReference>